<dbReference type="InterPro" id="IPR011009">
    <property type="entry name" value="Kinase-like_dom_sf"/>
</dbReference>
<dbReference type="OrthoDB" id="1491115at2"/>
<reference evidence="1 2" key="1">
    <citation type="submission" date="2018-12" db="EMBL/GenBank/DDBJ databases">
        <authorList>
            <person name="Yang Y."/>
        </authorList>
    </citation>
    <scope>NUCLEOTIDE SEQUENCE [LARGE SCALE GENOMIC DNA]</scope>
    <source>
        <strain evidence="1 2">GSF71</strain>
    </source>
</reference>
<keyword evidence="2" id="KW-1185">Reference proteome</keyword>
<dbReference type="PANTHER" id="PTHR39441">
    <property type="entry name" value="DUF2252 DOMAIN-CONTAINING PROTEIN"/>
    <property type="match status" value="1"/>
</dbReference>
<evidence type="ECO:0000313" key="2">
    <source>
        <dbReference type="Proteomes" id="UP000280346"/>
    </source>
</evidence>
<name>A0A3S0WKP4_9PROT</name>
<organism evidence="1 2">
    <name type="scientific">Azospirillum doebereinerae</name>
    <dbReference type="NCBI Taxonomy" id="92933"/>
    <lineage>
        <taxon>Bacteria</taxon>
        <taxon>Pseudomonadati</taxon>
        <taxon>Pseudomonadota</taxon>
        <taxon>Alphaproteobacteria</taxon>
        <taxon>Rhodospirillales</taxon>
        <taxon>Azospirillaceae</taxon>
        <taxon>Azospirillum</taxon>
    </lineage>
</organism>
<dbReference type="Pfam" id="PF10009">
    <property type="entry name" value="DUF2252"/>
    <property type="match status" value="1"/>
</dbReference>
<sequence length="406" mass="45067">MPSSKSHVVPPDQRQAALAQRRNLKMAQSAHAYVRGSTVKFYEWLEASAAGGKIPDGPPVWICGDCHVGNLGPVANAKGRIGIQIRDVDQTVIGNPAHDLIRLGLSLATAARGSDLPGVTTARMLERMIEGYMMALDAELGGATVAKKPSVVRIGMREAIGRTWKHLAKDRIKDVRPTIPLGKRFWPLTEEERAAVEELFKKDQVRRLVTALHLRDDNDRIELLDAAYWVKGCSSLGRIRIAVLLSVGDGHYHEGGLSLIDIKEAVQAAAPRAPKTPIPRDNAERVVVGAQNLSPNLGDRMRPARLLDKAVFLRELLPQDIKLDFDHLTREEATRAAFFLAAVIGKAHARQMDEETRKSWRGELGRNRTKSLDAPSWLWSSIVDLIVGHEAAYLEHCRRYAERNDR</sequence>
<dbReference type="Proteomes" id="UP000280346">
    <property type="component" value="Unassembled WGS sequence"/>
</dbReference>
<dbReference type="AlphaFoldDB" id="A0A3S0WKP4"/>
<proteinExistence type="predicted"/>
<comment type="caution">
    <text evidence="1">The sequence shown here is derived from an EMBL/GenBank/DDBJ whole genome shotgun (WGS) entry which is preliminary data.</text>
</comment>
<protein>
    <submittedName>
        <fullName evidence="1">DUF2252 domain-containing protein</fullName>
    </submittedName>
</protein>
<gene>
    <name evidence="1" type="ORF">EJ913_17715</name>
</gene>
<dbReference type="PANTHER" id="PTHR39441:SF1">
    <property type="entry name" value="DUF2252 DOMAIN-CONTAINING PROTEIN"/>
    <property type="match status" value="1"/>
</dbReference>
<accession>A0A3S0WKP4</accession>
<dbReference type="RefSeq" id="WP_127000257.1">
    <property type="nucleotide sequence ID" value="NZ_CP173194.1"/>
</dbReference>
<dbReference type="InterPro" id="IPR018721">
    <property type="entry name" value="DUF2252"/>
</dbReference>
<evidence type="ECO:0000313" key="1">
    <source>
        <dbReference type="EMBL" id="RUQ68467.1"/>
    </source>
</evidence>
<dbReference type="SUPFAM" id="SSF56112">
    <property type="entry name" value="Protein kinase-like (PK-like)"/>
    <property type="match status" value="1"/>
</dbReference>
<dbReference type="EMBL" id="RZIJ01000014">
    <property type="protein sequence ID" value="RUQ68467.1"/>
    <property type="molecule type" value="Genomic_DNA"/>
</dbReference>